<feature type="region of interest" description="Disordered" evidence="1">
    <location>
        <begin position="292"/>
        <end position="342"/>
    </location>
</feature>
<protein>
    <recommendedName>
        <fullName evidence="4">LysM domain-containing protein</fullName>
    </recommendedName>
</protein>
<feature type="compositionally biased region" description="Polar residues" evidence="1">
    <location>
        <begin position="1"/>
        <end position="13"/>
    </location>
</feature>
<feature type="region of interest" description="Disordered" evidence="1">
    <location>
        <begin position="363"/>
        <end position="451"/>
    </location>
</feature>
<dbReference type="EMBL" id="JAVRRG010000079">
    <property type="protein sequence ID" value="KAK5089352.1"/>
    <property type="molecule type" value="Genomic_DNA"/>
</dbReference>
<name>A0ABR0K6T5_9EURO</name>
<dbReference type="CDD" id="cd00118">
    <property type="entry name" value="LysM"/>
    <property type="match status" value="1"/>
</dbReference>
<dbReference type="InterPro" id="IPR036779">
    <property type="entry name" value="LysM_dom_sf"/>
</dbReference>
<accession>A0ABR0K6T5</accession>
<proteinExistence type="predicted"/>
<dbReference type="InterPro" id="IPR018392">
    <property type="entry name" value="LysM"/>
</dbReference>
<feature type="region of interest" description="Disordered" evidence="1">
    <location>
        <begin position="124"/>
        <end position="185"/>
    </location>
</feature>
<evidence type="ECO:0000313" key="3">
    <source>
        <dbReference type="Proteomes" id="UP001345013"/>
    </source>
</evidence>
<feature type="compositionally biased region" description="Low complexity" evidence="1">
    <location>
        <begin position="14"/>
        <end position="29"/>
    </location>
</feature>
<reference evidence="2 3" key="1">
    <citation type="submission" date="2023-08" db="EMBL/GenBank/DDBJ databases">
        <title>Black Yeasts Isolated from many extreme environments.</title>
        <authorList>
            <person name="Coleine C."/>
            <person name="Stajich J.E."/>
            <person name="Selbmann L."/>
        </authorList>
    </citation>
    <scope>NUCLEOTIDE SEQUENCE [LARGE SCALE GENOMIC DNA]</scope>
    <source>
        <strain evidence="2 3">CCFEE 5885</strain>
    </source>
</reference>
<organism evidence="2 3">
    <name type="scientific">Lithohypha guttulata</name>
    <dbReference type="NCBI Taxonomy" id="1690604"/>
    <lineage>
        <taxon>Eukaryota</taxon>
        <taxon>Fungi</taxon>
        <taxon>Dikarya</taxon>
        <taxon>Ascomycota</taxon>
        <taxon>Pezizomycotina</taxon>
        <taxon>Eurotiomycetes</taxon>
        <taxon>Chaetothyriomycetidae</taxon>
        <taxon>Chaetothyriales</taxon>
        <taxon>Trichomeriaceae</taxon>
        <taxon>Lithohypha</taxon>
    </lineage>
</organism>
<feature type="compositionally biased region" description="Low complexity" evidence="1">
    <location>
        <begin position="38"/>
        <end position="53"/>
    </location>
</feature>
<feature type="compositionally biased region" description="Basic and acidic residues" evidence="1">
    <location>
        <begin position="502"/>
        <end position="515"/>
    </location>
</feature>
<sequence>MSNNASASFYQSANSTNSSTSTLRPRNNRLISYEDDPAQTTVARTTSTSATSTPHDCRRPSPSPGPSLGPSPSAGDSRGISKARLQPAYPRNHKWNTSDNVERRASSGIWESWPSIQGIASTFLGSDASTNTNSSGRGPMKRANNTNANKDSASDRMVQDKSYNFKQTQPEWGPRSQKESTPTSIEEQKALLQAKRREGLLAQSVESSRDSLGRYKRKDSNASVRSPVENETDILVYRHKVQPNDTMAGVVIRYSCQQEAFRKANRFWPNDNIQRRDWVVLPVDACSIRGRKTGGPYVDGLAPQSHSPTLGEATSTNGANDATTEPSASAEEGSEFKHDSWVLLPSQPQPVEILRISKRALGHFPPARRKSPNRSQPSTPFTDSTTSTPKTSFDMLRHPPTHAAQQAAQAQLSQQLATSLSLDSSPSRGSSIPRYLMEPGRSRSSSTVSASHGLSHNAFMNALSGPGGVGALRGLRTERARPGPAEDSLNKKFAHYMPEYLPPDHPDYTGSDKLRPPNARSASTSWSASMNPSLRATPRASMDSIRSTRSNSSSVPAAIAGWVGEVASSPMRKKADLRLERNDMGLALSGIGEADANADLIELSDTPDEVSRQLHDAVEEVTPIATPTIAMEGAGSSVKELMNERFPVRGRVRKAYEAD</sequence>
<comment type="caution">
    <text evidence="2">The sequence shown here is derived from an EMBL/GenBank/DDBJ whole genome shotgun (WGS) entry which is preliminary data.</text>
</comment>
<dbReference type="Gene3D" id="3.10.350.10">
    <property type="entry name" value="LysM domain"/>
    <property type="match status" value="1"/>
</dbReference>
<feature type="compositionally biased region" description="Polar residues" evidence="1">
    <location>
        <begin position="124"/>
        <end position="136"/>
    </location>
</feature>
<feature type="compositionally biased region" description="Low complexity" evidence="1">
    <location>
        <begin position="375"/>
        <end position="392"/>
    </location>
</feature>
<feature type="region of interest" description="Disordered" evidence="1">
    <location>
        <begin position="497"/>
        <end position="551"/>
    </location>
</feature>
<feature type="region of interest" description="Disordered" evidence="1">
    <location>
        <begin position="1"/>
        <end position="101"/>
    </location>
</feature>
<evidence type="ECO:0000313" key="2">
    <source>
        <dbReference type="EMBL" id="KAK5089352.1"/>
    </source>
</evidence>
<dbReference type="Proteomes" id="UP001345013">
    <property type="component" value="Unassembled WGS sequence"/>
</dbReference>
<feature type="compositionally biased region" description="Basic residues" evidence="1">
    <location>
        <begin position="363"/>
        <end position="372"/>
    </location>
</feature>
<keyword evidence="3" id="KW-1185">Reference proteome</keyword>
<feature type="compositionally biased region" description="Polar residues" evidence="1">
    <location>
        <begin position="304"/>
        <end position="327"/>
    </location>
</feature>
<feature type="compositionally biased region" description="Polar residues" evidence="1">
    <location>
        <begin position="520"/>
        <end position="534"/>
    </location>
</feature>
<evidence type="ECO:0000256" key="1">
    <source>
        <dbReference type="SAM" id="MobiDB-lite"/>
    </source>
</evidence>
<evidence type="ECO:0008006" key="4">
    <source>
        <dbReference type="Google" id="ProtNLM"/>
    </source>
</evidence>
<gene>
    <name evidence="2" type="ORF">LTR24_006265</name>
</gene>
<feature type="compositionally biased region" description="Low complexity" evidence="1">
    <location>
        <begin position="403"/>
        <end position="431"/>
    </location>
</feature>
<feature type="compositionally biased region" description="Low complexity" evidence="1">
    <location>
        <begin position="442"/>
        <end position="451"/>
    </location>
</feature>
<feature type="compositionally biased region" description="Low complexity" evidence="1">
    <location>
        <begin position="541"/>
        <end position="551"/>
    </location>
</feature>
<feature type="compositionally biased region" description="Polar residues" evidence="1">
    <location>
        <begin position="161"/>
        <end position="170"/>
    </location>
</feature>